<dbReference type="EMBL" id="JBAMIC010000002">
    <property type="protein sequence ID" value="KAK7112395.1"/>
    <property type="molecule type" value="Genomic_DNA"/>
</dbReference>
<comment type="caution">
    <text evidence="1">The sequence shown here is derived from an EMBL/GenBank/DDBJ whole genome shotgun (WGS) entry which is preliminary data.</text>
</comment>
<evidence type="ECO:0000313" key="1">
    <source>
        <dbReference type="EMBL" id="KAK7112395.1"/>
    </source>
</evidence>
<gene>
    <name evidence="1" type="ORF">V1264_011860</name>
</gene>
<proteinExistence type="predicted"/>
<name>A0AAN9BW44_9CAEN</name>
<dbReference type="InterPro" id="IPR009003">
    <property type="entry name" value="Peptidase_S1_PA"/>
</dbReference>
<dbReference type="Gene3D" id="2.40.10.10">
    <property type="entry name" value="Trypsin-like serine proteases"/>
    <property type="match status" value="1"/>
</dbReference>
<organism evidence="1 2">
    <name type="scientific">Littorina saxatilis</name>
    <dbReference type="NCBI Taxonomy" id="31220"/>
    <lineage>
        <taxon>Eukaryota</taxon>
        <taxon>Metazoa</taxon>
        <taxon>Spiralia</taxon>
        <taxon>Lophotrochozoa</taxon>
        <taxon>Mollusca</taxon>
        <taxon>Gastropoda</taxon>
        <taxon>Caenogastropoda</taxon>
        <taxon>Littorinimorpha</taxon>
        <taxon>Littorinoidea</taxon>
        <taxon>Littorinidae</taxon>
        <taxon>Littorina</taxon>
    </lineage>
</organism>
<evidence type="ECO:0000313" key="2">
    <source>
        <dbReference type="Proteomes" id="UP001374579"/>
    </source>
</evidence>
<dbReference type="AlphaFoldDB" id="A0AAN9BW44"/>
<protein>
    <submittedName>
        <fullName evidence="1">Uncharacterized protein</fullName>
    </submittedName>
</protein>
<dbReference type="SUPFAM" id="SSF50494">
    <property type="entry name" value="Trypsin-like serine proteases"/>
    <property type="match status" value="1"/>
</dbReference>
<dbReference type="InterPro" id="IPR043504">
    <property type="entry name" value="Peptidase_S1_PA_chymotrypsin"/>
</dbReference>
<sequence length="229" mass="23727">MLPAGRLLNSAMVSSGVCTGSGTIGFTTSTGQICNGAYGKNPTTGETVIYTLATCWAQSPTAGVIGDETIPFDSCSVTSATASPLYPTVTTLTLSPMASFFLDKMFEGCPNSDCLYNPFVMQNAIDWRKCYTASYGATTLGEMGGQLNMVPVSLADATQCFNLPAGSQCFKATSGTPCTTDNGAPLYCSLTTGETVLYGLTTVNNCLSGNTAFNVMPLFGATGTEITLP</sequence>
<accession>A0AAN9BW44</accession>
<keyword evidence="2" id="KW-1185">Reference proteome</keyword>
<dbReference type="Proteomes" id="UP001374579">
    <property type="component" value="Unassembled WGS sequence"/>
</dbReference>
<reference evidence="1 2" key="1">
    <citation type="submission" date="2024-02" db="EMBL/GenBank/DDBJ databases">
        <title>Chromosome-scale genome assembly of the rough periwinkle Littorina saxatilis.</title>
        <authorList>
            <person name="De Jode A."/>
            <person name="Faria R."/>
            <person name="Formenti G."/>
            <person name="Sims Y."/>
            <person name="Smith T.P."/>
            <person name="Tracey A."/>
            <person name="Wood J.M.D."/>
            <person name="Zagrodzka Z.B."/>
            <person name="Johannesson K."/>
            <person name="Butlin R.K."/>
            <person name="Leder E.H."/>
        </authorList>
    </citation>
    <scope>NUCLEOTIDE SEQUENCE [LARGE SCALE GENOMIC DNA]</scope>
    <source>
        <strain evidence="1">Snail1</strain>
        <tissue evidence="1">Muscle</tissue>
    </source>
</reference>